<name>D2TM93_CITRI</name>
<sequence length="165" mass="18130">MVVYQLLLEIATMATIPTQTHPLLTVPFSAATDFTALADHCDRFAETLIESDDPTLRLALCGRLAACLSLLQPTLNDPIPPHLIESLTTDTLPASYPCFEPGSELLCDYSLTLAQLLTGRALLPKMEQTLTGLLCELVWYFAAELKAPRWIHTADGVKFIDEVTV</sequence>
<dbReference type="HOGENOM" id="CLU_115330_1_0_6"/>
<evidence type="ECO:0000313" key="1">
    <source>
        <dbReference type="EMBL" id="CBG89914.1"/>
    </source>
</evidence>
<dbReference type="Proteomes" id="UP000001889">
    <property type="component" value="Chromosome"/>
</dbReference>
<dbReference type="EMBL" id="FN543502">
    <property type="protein sequence ID" value="CBG89914.1"/>
    <property type="molecule type" value="Genomic_DNA"/>
</dbReference>
<proteinExistence type="predicted"/>
<keyword evidence="2" id="KW-1185">Reference proteome</keyword>
<gene>
    <name evidence="1" type="ordered locus">ROD_31931</name>
</gene>
<dbReference type="KEGG" id="cro:ROD_31931"/>
<evidence type="ECO:0000313" key="2">
    <source>
        <dbReference type="Proteomes" id="UP000001889"/>
    </source>
</evidence>
<dbReference type="eggNOG" id="ENOG5032MNM">
    <property type="taxonomic scope" value="Bacteria"/>
</dbReference>
<dbReference type="AlphaFoldDB" id="D2TM93"/>
<reference evidence="1 2" key="1">
    <citation type="journal article" date="2010" name="J. Bacteriol.">
        <title>The Citrobacter rodentium genome sequence reveals convergent evolution with human pathogenic Escherichia coli.</title>
        <authorList>
            <person name="Petty N.K."/>
            <person name="Bulgin R."/>
            <person name="Crepin V.F."/>
            <person name="Cerdeno-Tarraga A.M."/>
            <person name="Schroeder G.N."/>
            <person name="Quail M.A."/>
            <person name="Lennard N."/>
            <person name="Corton C."/>
            <person name="Barron A."/>
            <person name="Clark L."/>
            <person name="Toribio A.L."/>
            <person name="Parkhill J."/>
            <person name="Dougan G."/>
            <person name="Frankel G."/>
            <person name="Thomson N.R."/>
        </authorList>
    </citation>
    <scope>NUCLEOTIDE SEQUENCE [LARGE SCALE GENOMIC DNA]</scope>
    <source>
        <strain evidence="1 2">ICC168</strain>
    </source>
</reference>
<accession>D2TM93</accession>
<organism evidence="1 2">
    <name type="scientific">Citrobacter rodentium (strain ICC168)</name>
    <name type="common">Citrobacter freundii biotype 4280</name>
    <dbReference type="NCBI Taxonomy" id="637910"/>
    <lineage>
        <taxon>Bacteria</taxon>
        <taxon>Pseudomonadati</taxon>
        <taxon>Pseudomonadota</taxon>
        <taxon>Gammaproteobacteria</taxon>
        <taxon>Enterobacterales</taxon>
        <taxon>Enterobacteriaceae</taxon>
        <taxon>Citrobacter</taxon>
    </lineage>
</organism>
<protein>
    <submittedName>
        <fullName evidence="1">Uncharacterized protein</fullName>
    </submittedName>
</protein>